<dbReference type="OMA" id="TGLMKQY"/>
<dbReference type="STRING" id="1071381.G8BRH4"/>
<evidence type="ECO:0000256" key="3">
    <source>
        <dbReference type="ARBA" id="ARBA00022824"/>
    </source>
</evidence>
<dbReference type="Pfam" id="PF02453">
    <property type="entry name" value="Reticulon"/>
    <property type="match status" value="1"/>
</dbReference>
<dbReference type="GO" id="GO:0098554">
    <property type="term" value="C:cytoplasmic side of endoplasmic reticulum membrane"/>
    <property type="evidence" value="ECO:0007669"/>
    <property type="project" value="EnsemblFungi"/>
</dbReference>
<name>G8BRH4_TETPH</name>
<evidence type="ECO:0000256" key="2">
    <source>
        <dbReference type="ARBA" id="ARBA00022692"/>
    </source>
</evidence>
<dbReference type="AlphaFoldDB" id="G8BRH4"/>
<dbReference type="GO" id="GO:0005794">
    <property type="term" value="C:Golgi apparatus"/>
    <property type="evidence" value="ECO:0007669"/>
    <property type="project" value="EnsemblFungi"/>
</dbReference>
<dbReference type="HOGENOM" id="CLU_050576_0_0_1"/>
<comment type="subcellular location">
    <subcellularLocation>
        <location evidence="1 6">Endoplasmic reticulum membrane</location>
        <topology evidence="1 6">Multi-pass membrane protein</topology>
    </subcellularLocation>
</comment>
<feature type="transmembrane region" description="Helical" evidence="6">
    <location>
        <begin position="139"/>
        <end position="163"/>
    </location>
</feature>
<feature type="compositionally biased region" description="Low complexity" evidence="7">
    <location>
        <begin position="255"/>
        <end position="264"/>
    </location>
</feature>
<dbReference type="eggNOG" id="KOG1792">
    <property type="taxonomic scope" value="Eukaryota"/>
</dbReference>
<sequence length="275" mass="30090">MSTEQKKDCCACKCITECDVLTWKNPIETGKLFGASLLAILFIKNVNILTFLSKTLYLVFFTTGSIEFITNLLLGNGNGLVTKYGIQNCPNTVGFIRPYVDEFLKQLPIKQAAMRKLVFAASPKNTLKAGALFWFLHKVFSLISFTNLLIIVDLIAFTLPIVYKSYQTEIDQVVKQIIEILQKNLEVAKKQACEKAKPTLQSLDKKLGPVSKLIKSKLNIDDKKNESESTAASSSAPAAATSGSEFPSVPASQPISEAINAAAEDASKKAEELSN</sequence>
<dbReference type="Proteomes" id="UP000005666">
    <property type="component" value="Chromosome 3"/>
</dbReference>
<dbReference type="GO" id="GO:0034976">
    <property type="term" value="P:response to endoplasmic reticulum stress"/>
    <property type="evidence" value="ECO:0007669"/>
    <property type="project" value="EnsemblFungi"/>
</dbReference>
<dbReference type="GO" id="GO:0071788">
    <property type="term" value="P:endoplasmic reticulum tubular network maintenance"/>
    <property type="evidence" value="ECO:0007669"/>
    <property type="project" value="EnsemblFungi"/>
</dbReference>
<dbReference type="OrthoDB" id="567788at2759"/>
<dbReference type="PANTHER" id="PTHR10994">
    <property type="entry name" value="RETICULON"/>
    <property type="match status" value="1"/>
</dbReference>
<keyword evidence="4 6" id="KW-1133">Transmembrane helix</keyword>
<dbReference type="EMBL" id="HE612858">
    <property type="protein sequence ID" value="CCE62350.1"/>
    <property type="molecule type" value="Genomic_DNA"/>
</dbReference>
<dbReference type="PANTHER" id="PTHR10994:SF193">
    <property type="entry name" value="RETICULON-LIKE PROTEIN"/>
    <property type="match status" value="1"/>
</dbReference>
<feature type="transmembrane region" description="Helical" evidence="6">
    <location>
        <begin position="56"/>
        <end position="74"/>
    </location>
</feature>
<evidence type="ECO:0000256" key="6">
    <source>
        <dbReference type="RuleBase" id="RU363132"/>
    </source>
</evidence>
<dbReference type="InterPro" id="IPR045064">
    <property type="entry name" value="Reticulon-like"/>
</dbReference>
<dbReference type="GO" id="GO:0009617">
    <property type="term" value="P:response to bacterium"/>
    <property type="evidence" value="ECO:0007669"/>
    <property type="project" value="InterPro"/>
</dbReference>
<feature type="compositionally biased region" description="Low complexity" evidence="7">
    <location>
        <begin position="228"/>
        <end position="242"/>
    </location>
</feature>
<evidence type="ECO:0000256" key="1">
    <source>
        <dbReference type="ARBA" id="ARBA00004477"/>
    </source>
</evidence>
<dbReference type="GeneID" id="11533461"/>
<keyword evidence="3 6" id="KW-0256">Endoplasmic reticulum</keyword>
<accession>G8BRH4</accession>
<keyword evidence="10" id="KW-1185">Reference proteome</keyword>
<dbReference type="GO" id="GO:0032541">
    <property type="term" value="C:cortical endoplasmic reticulum"/>
    <property type="evidence" value="ECO:0007669"/>
    <property type="project" value="EnsemblFungi"/>
</dbReference>
<evidence type="ECO:0000313" key="10">
    <source>
        <dbReference type="Proteomes" id="UP000005666"/>
    </source>
</evidence>
<keyword evidence="2 6" id="KW-0812">Transmembrane</keyword>
<keyword evidence="5 6" id="KW-0472">Membrane</keyword>
<evidence type="ECO:0000256" key="5">
    <source>
        <dbReference type="ARBA" id="ARBA00023136"/>
    </source>
</evidence>
<organism evidence="9 10">
    <name type="scientific">Tetrapisispora phaffii (strain ATCC 24235 / CBS 4417 / NBRC 1672 / NRRL Y-8282 / UCD 70-5)</name>
    <name type="common">Yeast</name>
    <name type="synonym">Fabospora phaffii</name>
    <dbReference type="NCBI Taxonomy" id="1071381"/>
    <lineage>
        <taxon>Eukaryota</taxon>
        <taxon>Fungi</taxon>
        <taxon>Dikarya</taxon>
        <taxon>Ascomycota</taxon>
        <taxon>Saccharomycotina</taxon>
        <taxon>Saccharomycetes</taxon>
        <taxon>Saccharomycetales</taxon>
        <taxon>Saccharomycetaceae</taxon>
        <taxon>Tetrapisispora</taxon>
    </lineage>
</organism>
<dbReference type="InterPro" id="IPR003388">
    <property type="entry name" value="Reticulon"/>
</dbReference>
<dbReference type="KEGG" id="tpf:TPHA_0C01950"/>
<evidence type="ECO:0000256" key="7">
    <source>
        <dbReference type="SAM" id="MobiDB-lite"/>
    </source>
</evidence>
<feature type="compositionally biased region" description="Basic and acidic residues" evidence="7">
    <location>
        <begin position="265"/>
        <end position="275"/>
    </location>
</feature>
<dbReference type="RefSeq" id="XP_003684784.1">
    <property type="nucleotide sequence ID" value="XM_003684736.1"/>
</dbReference>
<gene>
    <name evidence="9" type="primary">TPHA0C01950</name>
    <name evidence="9" type="ordered locus">TPHA_0C01950</name>
</gene>
<evidence type="ECO:0000259" key="8">
    <source>
        <dbReference type="PROSITE" id="PS50845"/>
    </source>
</evidence>
<feature type="domain" description="Reticulon" evidence="8">
    <location>
        <begin position="17"/>
        <end position="226"/>
    </location>
</feature>
<reference evidence="9 10" key="1">
    <citation type="journal article" date="2011" name="Proc. Natl. Acad. Sci. U.S.A.">
        <title>Evolutionary erosion of yeast sex chromosomes by mating-type switching accidents.</title>
        <authorList>
            <person name="Gordon J.L."/>
            <person name="Armisen D."/>
            <person name="Proux-Wera E."/>
            <person name="Oheigeartaigh S.S."/>
            <person name="Byrne K.P."/>
            <person name="Wolfe K.H."/>
        </authorList>
    </citation>
    <scope>NUCLEOTIDE SEQUENCE [LARGE SCALE GENOMIC DNA]</scope>
    <source>
        <strain evidence="10">ATCC 24235 / CBS 4417 / NBRC 1672 / NRRL Y-8282 / UCD 70-5</strain>
    </source>
</reference>
<dbReference type="PROSITE" id="PS50845">
    <property type="entry name" value="RETICULON"/>
    <property type="match status" value="1"/>
</dbReference>
<feature type="region of interest" description="Disordered" evidence="7">
    <location>
        <begin position="219"/>
        <end position="275"/>
    </location>
</feature>
<dbReference type="GO" id="GO:0051292">
    <property type="term" value="P:nuclear pore complex assembly"/>
    <property type="evidence" value="ECO:0007669"/>
    <property type="project" value="EnsemblFungi"/>
</dbReference>
<protein>
    <recommendedName>
        <fullName evidence="6">Reticulon-like protein</fullName>
    </recommendedName>
</protein>
<evidence type="ECO:0000313" key="9">
    <source>
        <dbReference type="EMBL" id="CCE62350.1"/>
    </source>
</evidence>
<dbReference type="GO" id="GO:0032581">
    <property type="term" value="P:ER-dependent peroxisome organization"/>
    <property type="evidence" value="ECO:0007669"/>
    <property type="project" value="EnsemblFungi"/>
</dbReference>
<dbReference type="GO" id="GO:0048309">
    <property type="term" value="P:endoplasmic reticulum inheritance"/>
    <property type="evidence" value="ECO:0007669"/>
    <property type="project" value="EnsemblFungi"/>
</dbReference>
<evidence type="ECO:0000256" key="4">
    <source>
        <dbReference type="ARBA" id="ARBA00022989"/>
    </source>
</evidence>
<proteinExistence type="predicted"/>